<dbReference type="Pfam" id="PF07654">
    <property type="entry name" value="C1-set"/>
    <property type="match status" value="1"/>
</dbReference>
<evidence type="ECO:0000313" key="3">
    <source>
        <dbReference type="EMBL" id="PKU35558.1"/>
    </source>
</evidence>
<dbReference type="EMBL" id="KZ508192">
    <property type="protein sequence ID" value="PKU35558.1"/>
    <property type="molecule type" value="Genomic_DNA"/>
</dbReference>
<gene>
    <name evidence="3" type="ORF">llap_14140</name>
</gene>
<dbReference type="InterPro" id="IPR013783">
    <property type="entry name" value="Ig-like_fold"/>
</dbReference>
<keyword evidence="1" id="KW-0393">Immunoglobulin domain</keyword>
<reference evidence="4" key="2">
    <citation type="submission" date="2017-12" db="EMBL/GenBank/DDBJ databases">
        <title>Genome sequence of the Bar-tailed Godwit (Limosa lapponica baueri).</title>
        <authorList>
            <person name="Lima N.C.B."/>
            <person name="Parody-Merino A.M."/>
            <person name="Battley P.F."/>
            <person name="Fidler A.E."/>
            <person name="Prosdocimi F."/>
        </authorList>
    </citation>
    <scope>NUCLEOTIDE SEQUENCE [LARGE SCALE GENOMIC DNA]</scope>
</reference>
<dbReference type="SUPFAM" id="SSF48726">
    <property type="entry name" value="Immunoglobulin"/>
    <property type="match status" value="2"/>
</dbReference>
<proteinExistence type="predicted"/>
<reference evidence="4" key="1">
    <citation type="submission" date="2017-11" db="EMBL/GenBank/DDBJ databases">
        <authorList>
            <person name="Lima N.C."/>
            <person name="Parody-Merino A.M."/>
            <person name="Battley P.F."/>
            <person name="Fidler A.E."/>
            <person name="Prosdocimi F."/>
        </authorList>
    </citation>
    <scope>NUCLEOTIDE SEQUENCE [LARGE SCALE GENOMIC DNA]</scope>
</reference>
<feature type="domain" description="Ig-like" evidence="2">
    <location>
        <begin position="204"/>
        <end position="314"/>
    </location>
</feature>
<dbReference type="InterPro" id="IPR036179">
    <property type="entry name" value="Ig-like_dom_sf"/>
</dbReference>
<dbReference type="Pfam" id="PF07686">
    <property type="entry name" value="V-set"/>
    <property type="match status" value="1"/>
</dbReference>
<dbReference type="PROSITE" id="PS50835">
    <property type="entry name" value="IG_LIKE"/>
    <property type="match status" value="2"/>
</dbReference>
<organism evidence="3 4">
    <name type="scientific">Limosa lapponica baueri</name>
    <dbReference type="NCBI Taxonomy" id="1758121"/>
    <lineage>
        <taxon>Eukaryota</taxon>
        <taxon>Metazoa</taxon>
        <taxon>Chordata</taxon>
        <taxon>Craniata</taxon>
        <taxon>Vertebrata</taxon>
        <taxon>Euteleostomi</taxon>
        <taxon>Archelosauria</taxon>
        <taxon>Archosauria</taxon>
        <taxon>Dinosauria</taxon>
        <taxon>Saurischia</taxon>
        <taxon>Theropoda</taxon>
        <taxon>Coelurosauria</taxon>
        <taxon>Aves</taxon>
        <taxon>Neognathae</taxon>
        <taxon>Neoaves</taxon>
        <taxon>Charadriiformes</taxon>
        <taxon>Scolopacidae</taxon>
        <taxon>Limosa</taxon>
    </lineage>
</organism>
<sequence length="479" mass="53672">MSFTTLVSNSGHQPAQEGLVGTLSGVTASGPGFRSSRQLPCVFETSKFIPLSKETELVRLHVRLLLSRTGWKDGQRFPPENLLPDKIPLFIVQESSGDILPYTNEDMEMLDCRISPYYTANTQVVWPGRDIRASSSDSWFTCTITHTAGKYTTTAFLVRDQEEENPNPGQFLPGIGEQFHFSATPAGLQHQALLQSPSPAPTPPRHTKLLSLPARYRSGLARDVWLHCAFSTDHTAEVSIQWVLQQKGGHRKQLLAYSGASRRVEGLAPRAEMVLEEIPKGNASLLLRNTEVRDEGTYSCLVSVASLTAEQTIQLQIEEKPTVTLNVNSLSLVEGEQHKLVCTVRHYYPHDIQVQWLREPKDSWKVPDVVKNVLSSSHRQSSNGTYSSSRYFLLTASLKDDGHRYTCRVDHPSLPSPVRRSVTVEVRDLTEINTHANDDVYRIKRLLGDSEQNQEQTLKARLQPLLFRWINDAQVGAPV</sequence>
<name>A0A2I0TP38_LIMLA</name>
<dbReference type="SMART" id="SM00407">
    <property type="entry name" value="IGc1"/>
    <property type="match status" value="1"/>
</dbReference>
<dbReference type="Gene3D" id="2.60.40.10">
    <property type="entry name" value="Immunoglobulins"/>
    <property type="match status" value="2"/>
</dbReference>
<dbReference type="PANTHER" id="PTHR23411">
    <property type="entry name" value="TAPASIN"/>
    <property type="match status" value="1"/>
</dbReference>
<dbReference type="AlphaFoldDB" id="A0A2I0TP38"/>
<dbReference type="InterPro" id="IPR003597">
    <property type="entry name" value="Ig_C1-set"/>
</dbReference>
<dbReference type="SMART" id="SM00406">
    <property type="entry name" value="IGv"/>
    <property type="match status" value="1"/>
</dbReference>
<evidence type="ECO:0000313" key="4">
    <source>
        <dbReference type="Proteomes" id="UP000233556"/>
    </source>
</evidence>
<dbReference type="SMART" id="SM00409">
    <property type="entry name" value="IG"/>
    <property type="match status" value="2"/>
</dbReference>
<dbReference type="Proteomes" id="UP000233556">
    <property type="component" value="Unassembled WGS sequence"/>
</dbReference>
<dbReference type="InterPro" id="IPR050380">
    <property type="entry name" value="Immune_Resp_Modulators"/>
</dbReference>
<dbReference type="InterPro" id="IPR007110">
    <property type="entry name" value="Ig-like_dom"/>
</dbReference>
<accession>A0A2I0TP38</accession>
<evidence type="ECO:0000256" key="1">
    <source>
        <dbReference type="ARBA" id="ARBA00023319"/>
    </source>
</evidence>
<dbReference type="InterPro" id="IPR013106">
    <property type="entry name" value="Ig_V-set"/>
</dbReference>
<dbReference type="InterPro" id="IPR003599">
    <property type="entry name" value="Ig_sub"/>
</dbReference>
<keyword evidence="4" id="KW-1185">Reference proteome</keyword>
<dbReference type="InterPro" id="IPR003006">
    <property type="entry name" value="Ig/MHC_CS"/>
</dbReference>
<protein>
    <submittedName>
        <fullName evidence="3">Tapasin-related</fullName>
    </submittedName>
</protein>
<evidence type="ECO:0000259" key="2">
    <source>
        <dbReference type="PROSITE" id="PS50835"/>
    </source>
</evidence>
<feature type="domain" description="Ig-like" evidence="2">
    <location>
        <begin position="321"/>
        <end position="423"/>
    </location>
</feature>
<dbReference type="OrthoDB" id="354769at2759"/>
<dbReference type="PROSITE" id="PS00290">
    <property type="entry name" value="IG_MHC"/>
    <property type="match status" value="1"/>
</dbReference>